<proteinExistence type="predicted"/>
<reference evidence="2" key="1">
    <citation type="submission" date="2020-11" db="EMBL/GenBank/DDBJ databases">
        <authorList>
            <consortium name="DOE Joint Genome Institute"/>
            <person name="Ahrendt S."/>
            <person name="Riley R."/>
            <person name="Andreopoulos W."/>
            <person name="Labutti K."/>
            <person name="Pangilinan J."/>
            <person name="Ruiz-Duenas F.J."/>
            <person name="Barrasa J.M."/>
            <person name="Sanchez-Garcia M."/>
            <person name="Camarero S."/>
            <person name="Miyauchi S."/>
            <person name="Serrano A."/>
            <person name="Linde D."/>
            <person name="Babiker R."/>
            <person name="Drula E."/>
            <person name="Ayuso-Fernandez I."/>
            <person name="Pacheco R."/>
            <person name="Padilla G."/>
            <person name="Ferreira P."/>
            <person name="Barriuso J."/>
            <person name="Kellner H."/>
            <person name="Castanera R."/>
            <person name="Alfaro M."/>
            <person name="Ramirez L."/>
            <person name="Pisabarro A.G."/>
            <person name="Kuo A."/>
            <person name="Tritt A."/>
            <person name="Lipzen A."/>
            <person name="He G."/>
            <person name="Yan M."/>
            <person name="Ng V."/>
            <person name="Cullen D."/>
            <person name="Martin F."/>
            <person name="Rosso M.-N."/>
            <person name="Henrissat B."/>
            <person name="Hibbett D."/>
            <person name="Martinez A.T."/>
            <person name="Grigoriev I.V."/>
        </authorList>
    </citation>
    <scope>NUCLEOTIDE SEQUENCE</scope>
    <source>
        <strain evidence="2">CIRM-BRFM 674</strain>
    </source>
</reference>
<evidence type="ECO:0000313" key="3">
    <source>
        <dbReference type="Proteomes" id="UP000807469"/>
    </source>
</evidence>
<dbReference type="PANTHER" id="PTHR46929">
    <property type="entry name" value="EXPRESSED PROTEIN"/>
    <property type="match status" value="1"/>
</dbReference>
<dbReference type="InterPro" id="IPR024752">
    <property type="entry name" value="Myb/SANT-like_dom"/>
</dbReference>
<dbReference type="Pfam" id="PF12776">
    <property type="entry name" value="Myb_DNA-bind_3"/>
    <property type="match status" value="1"/>
</dbReference>
<dbReference type="OrthoDB" id="3366674at2759"/>
<protein>
    <recommendedName>
        <fullName evidence="1">Myb/SANT-like domain-containing protein</fullName>
    </recommendedName>
</protein>
<organism evidence="2 3">
    <name type="scientific">Pholiota conissans</name>
    <dbReference type="NCBI Taxonomy" id="109636"/>
    <lineage>
        <taxon>Eukaryota</taxon>
        <taxon>Fungi</taxon>
        <taxon>Dikarya</taxon>
        <taxon>Basidiomycota</taxon>
        <taxon>Agaricomycotina</taxon>
        <taxon>Agaricomycetes</taxon>
        <taxon>Agaricomycetidae</taxon>
        <taxon>Agaricales</taxon>
        <taxon>Agaricineae</taxon>
        <taxon>Strophariaceae</taxon>
        <taxon>Pholiota</taxon>
    </lineage>
</organism>
<accession>A0A9P6CV86</accession>
<dbReference type="AlphaFoldDB" id="A0A9P6CV86"/>
<feature type="non-terminal residue" evidence="2">
    <location>
        <position position="131"/>
    </location>
</feature>
<dbReference type="EMBL" id="MU155451">
    <property type="protein sequence ID" value="KAF9473333.1"/>
    <property type="molecule type" value="Genomic_DNA"/>
</dbReference>
<feature type="domain" description="Myb/SANT-like" evidence="1">
    <location>
        <begin position="3"/>
        <end position="101"/>
    </location>
</feature>
<evidence type="ECO:0000259" key="1">
    <source>
        <dbReference type="Pfam" id="PF12776"/>
    </source>
</evidence>
<sequence>RVKWNSSCDGMLLECLKKEKANGRMTSNSSWHADAWTAAEKALSGTELHSGGVAKSANSCSYRWTLLKKEYIQVKFLRDKSGFGWDHTKQLVTADDEVWDALLMAHEHLAKWKTTPFPYYDTMYDIVNGTV</sequence>
<name>A0A9P6CV86_9AGAR</name>
<comment type="caution">
    <text evidence="2">The sequence shown here is derived from an EMBL/GenBank/DDBJ whole genome shotgun (WGS) entry which is preliminary data.</text>
</comment>
<dbReference type="PANTHER" id="PTHR46929:SF3">
    <property type="entry name" value="MYB_SANT-LIKE DOMAIN-CONTAINING PROTEIN"/>
    <property type="match status" value="1"/>
</dbReference>
<evidence type="ECO:0000313" key="2">
    <source>
        <dbReference type="EMBL" id="KAF9473333.1"/>
    </source>
</evidence>
<feature type="non-terminal residue" evidence="2">
    <location>
        <position position="1"/>
    </location>
</feature>
<dbReference type="Proteomes" id="UP000807469">
    <property type="component" value="Unassembled WGS sequence"/>
</dbReference>
<gene>
    <name evidence="2" type="ORF">BDN70DRAFT_775527</name>
</gene>
<keyword evidence="3" id="KW-1185">Reference proteome</keyword>